<sequence>MGVGDLLAEIESGVSTRYPRDEEDLTYKKPVANLAAKEKAEKYNRYYYATGPISCGGRSKPTPVYQPPNWVYAPGDTPHPSLDKGTIPWTSSSSSNHDQEIDVIPQIDTVNEAVAAVEPTTNNAVHTKANEADDHINSDQNATSPFDGIDVDSLVADTITPSPRRAKALKKTRGAGSSPKIPSNSLFPPILFF</sequence>
<organism evidence="2 3">
    <name type="scientific">Podospora pseudopauciseta</name>
    <dbReference type="NCBI Taxonomy" id="2093780"/>
    <lineage>
        <taxon>Eukaryota</taxon>
        <taxon>Fungi</taxon>
        <taxon>Dikarya</taxon>
        <taxon>Ascomycota</taxon>
        <taxon>Pezizomycotina</taxon>
        <taxon>Sordariomycetes</taxon>
        <taxon>Sordariomycetidae</taxon>
        <taxon>Sordariales</taxon>
        <taxon>Podosporaceae</taxon>
        <taxon>Podospora</taxon>
    </lineage>
</organism>
<comment type="caution">
    <text evidence="2">The sequence shown here is derived from an EMBL/GenBank/DDBJ whole genome shotgun (WGS) entry which is preliminary data.</text>
</comment>
<keyword evidence="3" id="KW-1185">Reference proteome</keyword>
<dbReference type="EMBL" id="JAFFHB010000001">
    <property type="protein sequence ID" value="KAK4672230.1"/>
    <property type="molecule type" value="Genomic_DNA"/>
</dbReference>
<name>A0ABR0HVV4_9PEZI</name>
<dbReference type="RefSeq" id="XP_062769552.1">
    <property type="nucleotide sequence ID" value="XM_062906676.1"/>
</dbReference>
<feature type="compositionally biased region" description="Basic residues" evidence="1">
    <location>
        <begin position="164"/>
        <end position="173"/>
    </location>
</feature>
<feature type="region of interest" description="Disordered" evidence="1">
    <location>
        <begin position="157"/>
        <end position="184"/>
    </location>
</feature>
<evidence type="ECO:0000313" key="2">
    <source>
        <dbReference type="EMBL" id="KAK4672230.1"/>
    </source>
</evidence>
<gene>
    <name evidence="2" type="ORF">QC763_101295</name>
</gene>
<reference evidence="2 3" key="1">
    <citation type="journal article" date="2023" name="bioRxiv">
        <title>High-quality genome assemblies of four members of thePodospora anserinaspecies complex.</title>
        <authorList>
            <person name="Ament-Velasquez S.L."/>
            <person name="Vogan A.A."/>
            <person name="Wallerman O."/>
            <person name="Hartmann F."/>
            <person name="Gautier V."/>
            <person name="Silar P."/>
            <person name="Giraud T."/>
            <person name="Johannesson H."/>
        </authorList>
    </citation>
    <scope>NUCLEOTIDE SEQUENCE [LARGE SCALE GENOMIC DNA]</scope>
    <source>
        <strain evidence="2 3">CBS 411.78</strain>
    </source>
</reference>
<evidence type="ECO:0000256" key="1">
    <source>
        <dbReference type="SAM" id="MobiDB-lite"/>
    </source>
</evidence>
<evidence type="ECO:0000313" key="3">
    <source>
        <dbReference type="Proteomes" id="UP001326199"/>
    </source>
</evidence>
<proteinExistence type="predicted"/>
<dbReference type="GeneID" id="87927019"/>
<protein>
    <submittedName>
        <fullName evidence="2">Uncharacterized protein</fullName>
    </submittedName>
</protein>
<accession>A0ABR0HVV4</accession>
<dbReference type="Proteomes" id="UP001326199">
    <property type="component" value="Unassembled WGS sequence"/>
</dbReference>